<dbReference type="InterPro" id="IPR007721">
    <property type="entry name" value="RbsD_FucU"/>
</dbReference>
<dbReference type="GO" id="GO:0062193">
    <property type="term" value="F:D-ribose pyranase activity"/>
    <property type="evidence" value="ECO:0007669"/>
    <property type="project" value="UniProtKB-EC"/>
</dbReference>
<evidence type="ECO:0000256" key="1">
    <source>
        <dbReference type="ARBA" id="ARBA00000223"/>
    </source>
</evidence>
<comment type="catalytic activity">
    <reaction evidence="1 6">
        <text>beta-D-ribopyranose = beta-D-ribofuranose</text>
        <dbReference type="Rhea" id="RHEA:25432"/>
        <dbReference type="ChEBI" id="CHEBI:27476"/>
        <dbReference type="ChEBI" id="CHEBI:47002"/>
        <dbReference type="EC" id="5.4.99.62"/>
    </reaction>
</comment>
<dbReference type="InterPro" id="IPR023064">
    <property type="entry name" value="D-ribose_pyranase"/>
</dbReference>
<dbReference type="Proteomes" id="UP000501316">
    <property type="component" value="Chromosome"/>
</dbReference>
<evidence type="ECO:0000256" key="3">
    <source>
        <dbReference type="ARBA" id="ARBA00022490"/>
    </source>
</evidence>
<feature type="binding site" evidence="6">
    <location>
        <position position="28"/>
    </location>
    <ligand>
        <name>substrate</name>
    </ligand>
</feature>
<sequence length="131" mass="14190">MTKNGILNPQLCSAIAGAGHTDYFVIADPGLPIPEGINVIDLSLVRGVPSFLDTLKAVSGELVVESYILAEEMKNISPRLHDETCSVLHGLPHKYVPHEELKQLLRRAKAVVRTGETTSFANVILVCGVNF</sequence>
<name>A0A859DS72_9FIRM</name>
<evidence type="ECO:0000256" key="2">
    <source>
        <dbReference type="ARBA" id="ARBA00012862"/>
    </source>
</evidence>
<keyword evidence="4 6" id="KW-0413">Isomerase</keyword>
<comment type="similarity">
    <text evidence="6">Belongs to the RbsD / FucU family. RbsD subfamily.</text>
</comment>
<evidence type="ECO:0000256" key="5">
    <source>
        <dbReference type="ARBA" id="ARBA00023277"/>
    </source>
</evidence>
<dbReference type="InterPro" id="IPR023750">
    <property type="entry name" value="RbsD-like_sf"/>
</dbReference>
<comment type="pathway">
    <text evidence="6">Carbohydrate metabolism; D-ribose degradation; D-ribose 5-phosphate from beta-D-ribopyranose: step 1/2.</text>
</comment>
<comment type="function">
    <text evidence="6">Catalyzes the interconversion of beta-pyran and beta-furan forms of D-ribose.</text>
</comment>
<keyword evidence="5 6" id="KW-0119">Carbohydrate metabolism</keyword>
<feature type="binding site" evidence="6">
    <location>
        <begin position="120"/>
        <end position="122"/>
    </location>
    <ligand>
        <name>substrate</name>
    </ligand>
</feature>
<reference evidence="7 8" key="1">
    <citation type="submission" date="2019-11" db="EMBL/GenBank/DDBJ databases">
        <authorList>
            <person name="Ren C."/>
            <person name="Wang H."/>
            <person name="Xu Y."/>
        </authorList>
    </citation>
    <scope>NUCLEOTIDE SEQUENCE [LARGE SCALE GENOMIC DNA]</scope>
    <source>
        <strain evidence="7 8">LBM 19010</strain>
    </source>
</reference>
<dbReference type="GO" id="GO:0016872">
    <property type="term" value="F:intramolecular lyase activity"/>
    <property type="evidence" value="ECO:0007669"/>
    <property type="project" value="UniProtKB-UniRule"/>
</dbReference>
<evidence type="ECO:0000256" key="6">
    <source>
        <dbReference type="HAMAP-Rule" id="MF_01661"/>
    </source>
</evidence>
<feature type="binding site" evidence="6">
    <location>
        <position position="98"/>
    </location>
    <ligand>
        <name>substrate</name>
    </ligand>
</feature>
<feature type="active site" description="Proton donor" evidence="6">
    <location>
        <position position="20"/>
    </location>
</feature>
<dbReference type="EMBL" id="CP046051">
    <property type="protein sequence ID" value="QKN23642.1"/>
    <property type="molecule type" value="Genomic_DNA"/>
</dbReference>
<dbReference type="AlphaFoldDB" id="A0A859DS72"/>
<dbReference type="EC" id="5.4.99.62" evidence="2 6"/>
<evidence type="ECO:0000313" key="7">
    <source>
        <dbReference type="EMBL" id="QKN23642.1"/>
    </source>
</evidence>
<evidence type="ECO:0000313" key="8">
    <source>
        <dbReference type="Proteomes" id="UP000501316"/>
    </source>
</evidence>
<evidence type="ECO:0000256" key="4">
    <source>
        <dbReference type="ARBA" id="ARBA00023235"/>
    </source>
</evidence>
<dbReference type="PANTHER" id="PTHR37831:SF1">
    <property type="entry name" value="D-RIBOSE PYRANASE"/>
    <property type="match status" value="1"/>
</dbReference>
<dbReference type="RefSeq" id="WP_174192958.1">
    <property type="nucleotide sequence ID" value="NZ_CP046051.1"/>
</dbReference>
<dbReference type="PANTHER" id="PTHR37831">
    <property type="entry name" value="D-RIBOSE PYRANASE"/>
    <property type="match status" value="1"/>
</dbReference>
<organism evidence="7 8">
    <name type="scientific">Caproicibacterium lactatifermentans</name>
    <dbReference type="NCBI Taxonomy" id="2666138"/>
    <lineage>
        <taxon>Bacteria</taxon>
        <taxon>Bacillati</taxon>
        <taxon>Bacillota</taxon>
        <taxon>Clostridia</taxon>
        <taxon>Eubacteriales</taxon>
        <taxon>Oscillospiraceae</taxon>
        <taxon>Caproicibacterium</taxon>
    </lineage>
</organism>
<gene>
    <name evidence="6 7" type="primary">rbsD</name>
    <name evidence="7" type="ORF">GJQ69_03610</name>
</gene>
<dbReference type="Gene3D" id="3.40.1650.10">
    <property type="entry name" value="RbsD-like domain"/>
    <property type="match status" value="1"/>
</dbReference>
<protein>
    <recommendedName>
        <fullName evidence="2 6">D-ribose pyranase</fullName>
        <ecNumber evidence="2 6">5.4.99.62</ecNumber>
    </recommendedName>
</protein>
<dbReference type="KEGG" id="clf:GJQ69_03610"/>
<keyword evidence="3 6" id="KW-0963">Cytoplasm</keyword>
<proteinExistence type="inferred from homology"/>
<accession>A0A859DS72</accession>
<dbReference type="SUPFAM" id="SSF102546">
    <property type="entry name" value="RbsD-like"/>
    <property type="match status" value="1"/>
</dbReference>
<comment type="subcellular location">
    <subcellularLocation>
        <location evidence="6">Cytoplasm</location>
    </subcellularLocation>
</comment>
<dbReference type="HAMAP" id="MF_01661">
    <property type="entry name" value="D_rib_pyranase"/>
    <property type="match status" value="1"/>
</dbReference>
<comment type="subunit">
    <text evidence="6">Homodecamer.</text>
</comment>
<dbReference type="Pfam" id="PF05025">
    <property type="entry name" value="RbsD_FucU"/>
    <property type="match status" value="1"/>
</dbReference>
<dbReference type="GO" id="GO:0048029">
    <property type="term" value="F:monosaccharide binding"/>
    <property type="evidence" value="ECO:0007669"/>
    <property type="project" value="InterPro"/>
</dbReference>
<dbReference type="GO" id="GO:0019303">
    <property type="term" value="P:D-ribose catabolic process"/>
    <property type="evidence" value="ECO:0007669"/>
    <property type="project" value="UniProtKB-UniRule"/>
</dbReference>
<dbReference type="UniPathway" id="UPA00916">
    <property type="reaction ID" value="UER00888"/>
</dbReference>
<dbReference type="GO" id="GO:0005829">
    <property type="term" value="C:cytosol"/>
    <property type="evidence" value="ECO:0007669"/>
    <property type="project" value="TreeGrafter"/>
</dbReference>
<dbReference type="NCBIfam" id="NF008761">
    <property type="entry name" value="PRK11797.1"/>
    <property type="match status" value="1"/>
</dbReference>